<organism evidence="1">
    <name type="scientific">viral metagenome</name>
    <dbReference type="NCBI Taxonomy" id="1070528"/>
    <lineage>
        <taxon>unclassified sequences</taxon>
        <taxon>metagenomes</taxon>
        <taxon>organismal metagenomes</taxon>
    </lineage>
</organism>
<gene>
    <name evidence="1" type="ORF">TM448B04599_0014</name>
</gene>
<name>A0A6M3XZY9_9ZZZZ</name>
<dbReference type="EMBL" id="MT145094">
    <property type="protein sequence ID" value="QJI03517.1"/>
    <property type="molecule type" value="Genomic_DNA"/>
</dbReference>
<protein>
    <submittedName>
        <fullName evidence="1">Uncharacterized protein</fullName>
    </submittedName>
</protein>
<evidence type="ECO:0000313" key="1">
    <source>
        <dbReference type="EMBL" id="QJI03517.1"/>
    </source>
</evidence>
<accession>A0A6M3XZY9</accession>
<proteinExistence type="predicted"/>
<sequence>MEPFEVWAQRELGDNAGVVLAQVRDLERTIEEQRSELEAYRDIKYRVRRLLGLERNED</sequence>
<reference evidence="1" key="1">
    <citation type="submission" date="2020-03" db="EMBL/GenBank/DDBJ databases">
        <title>The deep terrestrial virosphere.</title>
        <authorList>
            <person name="Holmfeldt K."/>
            <person name="Nilsson E."/>
            <person name="Simone D."/>
            <person name="Lopez-Fernandez M."/>
            <person name="Wu X."/>
            <person name="de Brujin I."/>
            <person name="Lundin D."/>
            <person name="Andersson A."/>
            <person name="Bertilsson S."/>
            <person name="Dopson M."/>
        </authorList>
    </citation>
    <scope>NUCLEOTIDE SEQUENCE</scope>
    <source>
        <strain evidence="1">TM448B04599</strain>
    </source>
</reference>
<dbReference type="AlphaFoldDB" id="A0A6M3XZY9"/>